<dbReference type="PANTHER" id="PTHR11748">
    <property type="entry name" value="D-LACTATE DEHYDROGENASE"/>
    <property type="match status" value="1"/>
</dbReference>
<evidence type="ECO:0000313" key="5">
    <source>
        <dbReference type="Proteomes" id="UP000605670"/>
    </source>
</evidence>
<dbReference type="RefSeq" id="WP_188429797.1">
    <property type="nucleotide sequence ID" value="NZ_BAABKH010000001.1"/>
</dbReference>
<dbReference type="AlphaFoldDB" id="A0A917F3J8"/>
<accession>A0A917F3J8</accession>
<feature type="domain" description="FAD-binding PCMH-type" evidence="3">
    <location>
        <begin position="24"/>
        <end position="211"/>
    </location>
</feature>
<comment type="caution">
    <text evidence="4">The sequence shown here is derived from an EMBL/GenBank/DDBJ whole genome shotgun (WGS) entry which is preliminary data.</text>
</comment>
<evidence type="ECO:0000313" key="4">
    <source>
        <dbReference type="EMBL" id="GGF49596.1"/>
    </source>
</evidence>
<keyword evidence="2" id="KW-0274">FAD</keyword>
<reference evidence="4" key="1">
    <citation type="journal article" date="2014" name="Int. J. Syst. Evol. Microbiol.">
        <title>Complete genome sequence of Corynebacterium casei LMG S-19264T (=DSM 44701T), isolated from a smear-ripened cheese.</title>
        <authorList>
            <consortium name="US DOE Joint Genome Institute (JGI-PGF)"/>
            <person name="Walter F."/>
            <person name="Albersmeier A."/>
            <person name="Kalinowski J."/>
            <person name="Ruckert C."/>
        </authorList>
    </citation>
    <scope>NUCLEOTIDE SEQUENCE</scope>
    <source>
        <strain evidence="4">CGMCC 1.12160</strain>
    </source>
</reference>
<dbReference type="SUPFAM" id="SSF55103">
    <property type="entry name" value="FAD-linked oxidases, C-terminal domain"/>
    <property type="match status" value="1"/>
</dbReference>
<dbReference type="InterPro" id="IPR016169">
    <property type="entry name" value="FAD-bd_PCMH_sub2"/>
</dbReference>
<dbReference type="Gene3D" id="3.30.465.10">
    <property type="match status" value="1"/>
</dbReference>
<dbReference type="Proteomes" id="UP000605670">
    <property type="component" value="Unassembled WGS sequence"/>
</dbReference>
<evidence type="ECO:0000256" key="1">
    <source>
        <dbReference type="ARBA" id="ARBA00022630"/>
    </source>
</evidence>
<protein>
    <submittedName>
        <fullName evidence="4">Glycolate oxidase</fullName>
    </submittedName>
</protein>
<keyword evidence="1" id="KW-0285">Flavoprotein</keyword>
<proteinExistence type="predicted"/>
<evidence type="ECO:0000256" key="2">
    <source>
        <dbReference type="ARBA" id="ARBA00022827"/>
    </source>
</evidence>
<dbReference type="InterPro" id="IPR006094">
    <property type="entry name" value="Oxid_FAD_bind_N"/>
</dbReference>
<dbReference type="Pfam" id="PF01565">
    <property type="entry name" value="FAD_binding_4"/>
    <property type="match status" value="1"/>
</dbReference>
<dbReference type="PROSITE" id="PS51387">
    <property type="entry name" value="FAD_PCMH"/>
    <property type="match status" value="1"/>
</dbReference>
<dbReference type="GO" id="GO:0071949">
    <property type="term" value="F:FAD binding"/>
    <property type="evidence" value="ECO:0007669"/>
    <property type="project" value="InterPro"/>
</dbReference>
<dbReference type="InterPro" id="IPR016164">
    <property type="entry name" value="FAD-linked_Oxase-like_C"/>
</dbReference>
<evidence type="ECO:0000259" key="3">
    <source>
        <dbReference type="PROSITE" id="PS51387"/>
    </source>
</evidence>
<dbReference type="GO" id="GO:0003824">
    <property type="term" value="F:catalytic activity"/>
    <property type="evidence" value="ECO:0007669"/>
    <property type="project" value="InterPro"/>
</dbReference>
<sequence>MTGSVLDLIGAACQAREATAADAVDGVTTQVVASPASTEETSALLRACHEHGLAVVVRGHGTKLAWGTPPERVDVVLDTTRMDALVEHSRGDLIATAGAGMPLARLAAHLAEGGHQLVVDDLVAVDRPDGPGGSTLGGAVATNLSGPRRTWVGAMRDLVIGVRFVRPDGTVAKAGGKVVKNVAGYDLSKLLCGSYGSLAVITEVTVRLHPLPEADRWVGTSVEPDRLAAVLAEVVQSQEVPHAVEVRVRPGVRPAVVTLLSGTEAGATARAETLRDRLATLGCEARVHDVAPPWWGVLLHPGQRGGTPVPDGSRPVLLKATARLSGIPQLLEEVTAVQGTATGSAGSGVLYVTLPPGDEVHDHVQRLRSVSTRLGGSLVVLDAPPQTKPGLDSWGAVPGLELMRRVKQEFDPRRTLAPGRFVGGL</sequence>
<dbReference type="EMBL" id="BMEM01000002">
    <property type="protein sequence ID" value="GGF49596.1"/>
    <property type="molecule type" value="Genomic_DNA"/>
</dbReference>
<dbReference type="PANTHER" id="PTHR11748:SF103">
    <property type="entry name" value="GLYCOLATE OXIDASE SUBUNIT GLCE"/>
    <property type="match status" value="1"/>
</dbReference>
<dbReference type="SUPFAM" id="SSF56176">
    <property type="entry name" value="FAD-binding/transporter-associated domain-like"/>
    <property type="match status" value="1"/>
</dbReference>
<gene>
    <name evidence="4" type="primary">glcE</name>
    <name evidence="4" type="ORF">GCM10011366_16850</name>
</gene>
<name>A0A917F3J8_9MICO</name>
<reference evidence="4" key="2">
    <citation type="submission" date="2020-09" db="EMBL/GenBank/DDBJ databases">
        <authorList>
            <person name="Sun Q."/>
            <person name="Zhou Y."/>
        </authorList>
    </citation>
    <scope>NUCLEOTIDE SEQUENCE</scope>
    <source>
        <strain evidence="4">CGMCC 1.12160</strain>
    </source>
</reference>
<dbReference type="InterPro" id="IPR036318">
    <property type="entry name" value="FAD-bd_PCMH-like_sf"/>
</dbReference>
<keyword evidence="5" id="KW-1185">Reference proteome</keyword>
<dbReference type="InterPro" id="IPR016166">
    <property type="entry name" value="FAD-bd_PCMH"/>
</dbReference>
<organism evidence="4 5">
    <name type="scientific">Ornithinimicrobium tianjinense</name>
    <dbReference type="NCBI Taxonomy" id="1195761"/>
    <lineage>
        <taxon>Bacteria</taxon>
        <taxon>Bacillati</taxon>
        <taxon>Actinomycetota</taxon>
        <taxon>Actinomycetes</taxon>
        <taxon>Micrococcales</taxon>
        <taxon>Ornithinimicrobiaceae</taxon>
        <taxon>Ornithinimicrobium</taxon>
    </lineage>
</organism>